<name>A0A0H5E824_9BACT</name>
<evidence type="ECO:0000259" key="4">
    <source>
        <dbReference type="Pfam" id="PF08719"/>
    </source>
</evidence>
<dbReference type="CDD" id="cd15457">
    <property type="entry name" value="NADAR"/>
    <property type="match status" value="1"/>
</dbReference>
<gene>
    <name evidence="5" type="ORF">ELAC_2180</name>
</gene>
<feature type="transmembrane region" description="Helical" evidence="3">
    <location>
        <begin position="30"/>
        <end position="56"/>
    </location>
</feature>
<comment type="catalytic activity">
    <reaction evidence="1">
        <text>5-amino-6-(5-phospho-D-ribosylamino)uracil + H2O = 5,6-diaminouracil + D-ribose 5-phosphate</text>
        <dbReference type="Rhea" id="RHEA:55020"/>
        <dbReference type="ChEBI" id="CHEBI:15377"/>
        <dbReference type="ChEBI" id="CHEBI:46252"/>
        <dbReference type="ChEBI" id="CHEBI:58453"/>
        <dbReference type="ChEBI" id="CHEBI:78346"/>
    </reaction>
</comment>
<dbReference type="EMBL" id="CWGJ01000028">
    <property type="protein sequence ID" value="CRX39500.1"/>
    <property type="molecule type" value="Genomic_DNA"/>
</dbReference>
<dbReference type="Pfam" id="PF08719">
    <property type="entry name" value="NADAR"/>
    <property type="match status" value="1"/>
</dbReference>
<proteinExistence type="predicted"/>
<dbReference type="SUPFAM" id="SSF143990">
    <property type="entry name" value="YbiA-like"/>
    <property type="match status" value="1"/>
</dbReference>
<protein>
    <recommendedName>
        <fullName evidence="4">NADAR domain-containing protein</fullName>
    </recommendedName>
</protein>
<evidence type="ECO:0000256" key="1">
    <source>
        <dbReference type="ARBA" id="ARBA00000022"/>
    </source>
</evidence>
<keyword evidence="3" id="KW-0472">Membrane</keyword>
<evidence type="ECO:0000256" key="2">
    <source>
        <dbReference type="ARBA" id="ARBA00000751"/>
    </source>
</evidence>
<reference evidence="6" key="1">
    <citation type="submission" date="2015-06" db="EMBL/GenBank/DDBJ databases">
        <authorList>
            <person name="Bertelli C."/>
        </authorList>
    </citation>
    <scope>NUCLEOTIDE SEQUENCE [LARGE SCALE GENOMIC DNA]</scope>
    <source>
        <strain evidence="6">CRIB-30</strain>
    </source>
</reference>
<dbReference type="Proteomes" id="UP000220251">
    <property type="component" value="Unassembled WGS sequence"/>
</dbReference>
<evidence type="ECO:0000313" key="6">
    <source>
        <dbReference type="Proteomes" id="UP000220251"/>
    </source>
</evidence>
<keyword evidence="3" id="KW-1133">Transmembrane helix</keyword>
<organism evidence="5 6">
    <name type="scientific">Estrella lausannensis</name>
    <dbReference type="NCBI Taxonomy" id="483423"/>
    <lineage>
        <taxon>Bacteria</taxon>
        <taxon>Pseudomonadati</taxon>
        <taxon>Chlamydiota</taxon>
        <taxon>Chlamydiia</taxon>
        <taxon>Parachlamydiales</taxon>
        <taxon>Candidatus Criblamydiaceae</taxon>
        <taxon>Estrella</taxon>
    </lineage>
</organism>
<keyword evidence="6" id="KW-1185">Reference proteome</keyword>
<comment type="catalytic activity">
    <reaction evidence="2">
        <text>2,5-diamino-6-hydroxy-4-(5-phosphoribosylamino)-pyrimidine + H2O = 2,5,6-triamino-4-hydroxypyrimidine + D-ribose 5-phosphate</text>
        <dbReference type="Rhea" id="RHEA:23436"/>
        <dbReference type="ChEBI" id="CHEBI:15377"/>
        <dbReference type="ChEBI" id="CHEBI:58614"/>
        <dbReference type="ChEBI" id="CHEBI:78346"/>
        <dbReference type="ChEBI" id="CHEBI:137796"/>
    </reaction>
</comment>
<dbReference type="Gene3D" id="1.10.357.40">
    <property type="entry name" value="YbiA-like"/>
    <property type="match status" value="1"/>
</dbReference>
<sequence>MHVSFFTDRPFSVDYRSRIQPLDASDIKKIIIATVAGALFFLIGSLFAFFGASYYFRTKKIEQLAAADDPHLRKVEKVKNQRIGNQHLALLSQVRKIATKYNEAIGTYLVCFYKHGPTEFLGNFAHCRLGVRVFENTFQCSEAAFQWRKYYLAAVEHARDDLMNDPRMKEFFSANGEKAYRINQELRKQYHGIVPVGWRTGVRDLVMQSVLEAKFEQNPELKQLLDATKGAYLLEHNEAARDDYWSDNSNGTGKNMLGKMLMALRDGTPYPQVDDLSGATQVVKYALWANQEGALDYPIF</sequence>
<evidence type="ECO:0000313" key="5">
    <source>
        <dbReference type="EMBL" id="CRX39500.1"/>
    </source>
</evidence>
<dbReference type="InterPro" id="IPR012816">
    <property type="entry name" value="NADAR"/>
</dbReference>
<feature type="domain" description="NADAR" evidence="4">
    <location>
        <begin position="112"/>
        <end position="266"/>
    </location>
</feature>
<dbReference type="AlphaFoldDB" id="A0A0H5E824"/>
<accession>A0A0H5E824</accession>
<dbReference type="InterPro" id="IPR037238">
    <property type="entry name" value="YbiA-like_sf"/>
</dbReference>
<dbReference type="OrthoDB" id="67297at2"/>
<keyword evidence="3" id="KW-0812">Transmembrane</keyword>
<dbReference type="RefSeq" id="WP_098039365.1">
    <property type="nucleotide sequence ID" value="NZ_CWGJ01000028.1"/>
</dbReference>
<evidence type="ECO:0000256" key="3">
    <source>
        <dbReference type="SAM" id="Phobius"/>
    </source>
</evidence>